<keyword evidence="3 7" id="KW-0597">Phosphoprotein</keyword>
<feature type="domain" description="Histidine kinase" evidence="9">
    <location>
        <begin position="528"/>
        <end position="747"/>
    </location>
</feature>
<evidence type="ECO:0000256" key="8">
    <source>
        <dbReference type="SAM" id="MobiDB-lite"/>
    </source>
</evidence>
<sequence>MRDTATGTGTDAATAGWGINVLCVDDEPDVLELTASFLERENERIATTTTTSASDALGKLGREPVDCVVSDYQMPQMDGLTFLDRVRSEYDDLPFVLFTGKGSEEIASQAISRGVTDYLQKKAGAEQYAVLANCVENAATRHRAQSRLESFLHSAPYGIVISDVAGRIHQVNRHLQNQFGYDRDELLGEPIERLLPERYHEDHVASREAYVEDPDRRPMGAEHDLWGRRQDGTEFPVEITLCPIDLDSGLEIVASIHDVSAQRVRDDRLELAETLFENTQDALFVIDVDEADDEFRLQRVNPVYETNTGLSSDHLCGRRLRDVFGDEVGGEILDHYRECVARREPIEYVEWVSVPEMGPYWETRIAPVIIDGTVEQLVGATRNVTAQREREIRYDAIFNQTYQFTGLMDTDGRLLEANETALEFGDLDRDSVVEKPIWETMWFRDGDVSAETLRDLVERASAGEFVRAELEVAGADGPATIDFSIKPITDETGEVVLLLPEGRDITERKRRERELKRQNARLDEFAAVVSHDLRNPLNVAIGSLELGRRSGDPVDFDRVEMAHGRMNALISDLLELARNGKRVEETTTIHLGTVLESVWGAVHTERATLESAVGDFQVEADNHRLSQLLQNLLANAVQHGSTSPPSRTAEDATAPDAADVADETPDATVRVGVLETDAGFYVADDGPGIPTEERSAVFEHGYSTSSRGTGFGLSIVRSIAEAHGWTVRVRDSATGGARFEVVVDPNGSTEA</sequence>
<dbReference type="Gene3D" id="3.30.450.20">
    <property type="entry name" value="PAS domain"/>
    <property type="match status" value="3"/>
</dbReference>
<dbReference type="AlphaFoldDB" id="A0A498KVL2"/>
<dbReference type="SUPFAM" id="SSF55785">
    <property type="entry name" value="PYP-like sensor domain (PAS domain)"/>
    <property type="match status" value="3"/>
</dbReference>
<dbReference type="InterPro" id="IPR011006">
    <property type="entry name" value="CheY-like_superfamily"/>
</dbReference>
<evidence type="ECO:0000256" key="1">
    <source>
        <dbReference type="ARBA" id="ARBA00000085"/>
    </source>
</evidence>
<dbReference type="Pfam" id="PF00512">
    <property type="entry name" value="HisKA"/>
    <property type="match status" value="1"/>
</dbReference>
<dbReference type="InterPro" id="IPR036890">
    <property type="entry name" value="HATPase_C_sf"/>
</dbReference>
<dbReference type="SUPFAM" id="SSF52172">
    <property type="entry name" value="CheY-like"/>
    <property type="match status" value="1"/>
</dbReference>
<dbReference type="InterPro" id="IPR005467">
    <property type="entry name" value="His_kinase_dom"/>
</dbReference>
<dbReference type="InterPro" id="IPR000014">
    <property type="entry name" value="PAS"/>
</dbReference>
<dbReference type="OrthoDB" id="8127at2157"/>
<dbReference type="InterPro" id="IPR013767">
    <property type="entry name" value="PAS_fold"/>
</dbReference>
<dbReference type="InterPro" id="IPR035965">
    <property type="entry name" value="PAS-like_dom_sf"/>
</dbReference>
<dbReference type="SUPFAM" id="SSF47384">
    <property type="entry name" value="Homodimeric domain of signal transducing histidine kinase"/>
    <property type="match status" value="1"/>
</dbReference>
<accession>A0A498KVL2</accession>
<dbReference type="Pfam" id="PF02518">
    <property type="entry name" value="HATPase_c"/>
    <property type="match status" value="1"/>
</dbReference>
<feature type="modified residue" description="4-aspartylphosphate" evidence="7">
    <location>
        <position position="71"/>
    </location>
</feature>
<dbReference type="Gene3D" id="3.30.565.10">
    <property type="entry name" value="Histidine kinase-like ATPase, C-terminal domain"/>
    <property type="match status" value="1"/>
</dbReference>
<dbReference type="NCBIfam" id="TIGR00229">
    <property type="entry name" value="sensory_box"/>
    <property type="match status" value="3"/>
</dbReference>
<evidence type="ECO:0000313" key="13">
    <source>
        <dbReference type="EMBL" id="RXK49279.1"/>
    </source>
</evidence>
<dbReference type="InterPro" id="IPR000700">
    <property type="entry name" value="PAS-assoc_C"/>
</dbReference>
<evidence type="ECO:0000259" key="10">
    <source>
        <dbReference type="PROSITE" id="PS50110"/>
    </source>
</evidence>
<dbReference type="PANTHER" id="PTHR43711:SF1">
    <property type="entry name" value="HISTIDINE KINASE 1"/>
    <property type="match status" value="1"/>
</dbReference>
<protein>
    <recommendedName>
        <fullName evidence="2">histidine kinase</fullName>
        <ecNumber evidence="2">2.7.13.3</ecNumber>
    </recommendedName>
</protein>
<dbReference type="CDD" id="cd00130">
    <property type="entry name" value="PAS"/>
    <property type="match status" value="2"/>
</dbReference>
<dbReference type="Gene3D" id="3.40.50.2300">
    <property type="match status" value="1"/>
</dbReference>
<dbReference type="SMART" id="SM00388">
    <property type="entry name" value="HisKA"/>
    <property type="match status" value="1"/>
</dbReference>
<dbReference type="GO" id="GO:0006355">
    <property type="term" value="P:regulation of DNA-templated transcription"/>
    <property type="evidence" value="ECO:0007669"/>
    <property type="project" value="InterPro"/>
</dbReference>
<dbReference type="InterPro" id="IPR050736">
    <property type="entry name" value="Sensor_HK_Regulatory"/>
</dbReference>
<dbReference type="CDD" id="cd00075">
    <property type="entry name" value="HATPase"/>
    <property type="match status" value="1"/>
</dbReference>
<dbReference type="GO" id="GO:0000155">
    <property type="term" value="F:phosphorelay sensor kinase activity"/>
    <property type="evidence" value="ECO:0007669"/>
    <property type="project" value="InterPro"/>
</dbReference>
<name>A0A498KVL2_9EURY</name>
<evidence type="ECO:0000259" key="9">
    <source>
        <dbReference type="PROSITE" id="PS50109"/>
    </source>
</evidence>
<reference evidence="13 14" key="1">
    <citation type="submission" date="2019-01" db="EMBL/GenBank/DDBJ databases">
        <title>Halorientalis sp. F13-25 a new haloarchaeum isolated from hypersaline water.</title>
        <authorList>
            <person name="Ana D.-V."/>
            <person name="Cristina S.-P."/>
            <person name="Antonio V."/>
        </authorList>
    </citation>
    <scope>NUCLEOTIDE SEQUENCE [LARGE SCALE GENOMIC DNA]</scope>
    <source>
        <strain evidence="13 14">F13-25</strain>
    </source>
</reference>
<dbReference type="InterPro" id="IPR003661">
    <property type="entry name" value="HisK_dim/P_dom"/>
</dbReference>
<dbReference type="SMART" id="SM00086">
    <property type="entry name" value="PAC"/>
    <property type="match status" value="2"/>
</dbReference>
<dbReference type="FunFam" id="3.30.450.20:FF:000155">
    <property type="entry name" value="Sensor histidine kinase TodS"/>
    <property type="match status" value="1"/>
</dbReference>
<evidence type="ECO:0000256" key="2">
    <source>
        <dbReference type="ARBA" id="ARBA00012438"/>
    </source>
</evidence>
<evidence type="ECO:0000256" key="3">
    <source>
        <dbReference type="ARBA" id="ARBA00022553"/>
    </source>
</evidence>
<keyword evidence="5" id="KW-0418">Kinase</keyword>
<dbReference type="PROSITE" id="PS50110">
    <property type="entry name" value="RESPONSE_REGULATORY"/>
    <property type="match status" value="1"/>
</dbReference>
<evidence type="ECO:0000256" key="6">
    <source>
        <dbReference type="ARBA" id="ARBA00023012"/>
    </source>
</evidence>
<dbReference type="EMBL" id="RDFA01000003">
    <property type="protein sequence ID" value="RXK49279.1"/>
    <property type="molecule type" value="Genomic_DNA"/>
</dbReference>
<evidence type="ECO:0000259" key="12">
    <source>
        <dbReference type="PROSITE" id="PS50113"/>
    </source>
</evidence>
<dbReference type="InterPro" id="IPR001610">
    <property type="entry name" value="PAC"/>
</dbReference>
<dbReference type="InterPro" id="IPR036097">
    <property type="entry name" value="HisK_dim/P_sf"/>
</dbReference>
<dbReference type="SMART" id="SM00387">
    <property type="entry name" value="HATPase_c"/>
    <property type="match status" value="1"/>
</dbReference>
<dbReference type="SUPFAM" id="SSF55874">
    <property type="entry name" value="ATPase domain of HSP90 chaperone/DNA topoisomerase II/histidine kinase"/>
    <property type="match status" value="1"/>
</dbReference>
<dbReference type="InterPro" id="IPR001789">
    <property type="entry name" value="Sig_transdc_resp-reg_receiver"/>
</dbReference>
<dbReference type="InterPro" id="IPR004358">
    <property type="entry name" value="Sig_transdc_His_kin-like_C"/>
</dbReference>
<dbReference type="CDD" id="cd00082">
    <property type="entry name" value="HisKA"/>
    <property type="match status" value="1"/>
</dbReference>
<dbReference type="Proteomes" id="UP000289691">
    <property type="component" value="Unassembled WGS sequence"/>
</dbReference>
<dbReference type="PROSITE" id="PS50113">
    <property type="entry name" value="PAC"/>
    <property type="match status" value="1"/>
</dbReference>
<comment type="catalytic activity">
    <reaction evidence="1">
        <text>ATP + protein L-histidine = ADP + protein N-phospho-L-histidine.</text>
        <dbReference type="EC" id="2.7.13.3"/>
    </reaction>
</comment>
<evidence type="ECO:0000313" key="14">
    <source>
        <dbReference type="Proteomes" id="UP000289691"/>
    </source>
</evidence>
<evidence type="ECO:0000256" key="7">
    <source>
        <dbReference type="PROSITE-ProRule" id="PRU00169"/>
    </source>
</evidence>
<dbReference type="PRINTS" id="PR00344">
    <property type="entry name" value="BCTRLSENSOR"/>
</dbReference>
<dbReference type="Gene3D" id="1.10.287.130">
    <property type="match status" value="1"/>
</dbReference>
<comment type="caution">
    <text evidence="13">The sequence shown here is derived from an EMBL/GenBank/DDBJ whole genome shotgun (WGS) entry which is preliminary data.</text>
</comment>
<dbReference type="PROSITE" id="PS50112">
    <property type="entry name" value="PAS"/>
    <property type="match status" value="1"/>
</dbReference>
<gene>
    <name evidence="13" type="ORF">EAF64_10195</name>
</gene>
<feature type="domain" description="PAC" evidence="12">
    <location>
        <begin position="466"/>
        <end position="517"/>
    </location>
</feature>
<evidence type="ECO:0000256" key="4">
    <source>
        <dbReference type="ARBA" id="ARBA00022679"/>
    </source>
</evidence>
<keyword evidence="6" id="KW-0902">Two-component regulatory system</keyword>
<proteinExistence type="predicted"/>
<organism evidence="13 14">
    <name type="scientific">Halorientalis pallida</name>
    <dbReference type="NCBI Taxonomy" id="2479928"/>
    <lineage>
        <taxon>Archaea</taxon>
        <taxon>Methanobacteriati</taxon>
        <taxon>Methanobacteriota</taxon>
        <taxon>Stenosarchaea group</taxon>
        <taxon>Halobacteria</taxon>
        <taxon>Halobacteriales</taxon>
        <taxon>Haloarculaceae</taxon>
        <taxon>Halorientalis</taxon>
    </lineage>
</organism>
<dbReference type="InterPro" id="IPR013656">
    <property type="entry name" value="PAS_4"/>
</dbReference>
<dbReference type="EC" id="2.7.13.3" evidence="2"/>
<keyword evidence="14" id="KW-1185">Reference proteome</keyword>
<dbReference type="PANTHER" id="PTHR43711">
    <property type="entry name" value="TWO-COMPONENT HISTIDINE KINASE"/>
    <property type="match status" value="1"/>
</dbReference>
<dbReference type="PROSITE" id="PS50109">
    <property type="entry name" value="HIS_KIN"/>
    <property type="match status" value="1"/>
</dbReference>
<dbReference type="CDD" id="cd00156">
    <property type="entry name" value="REC"/>
    <property type="match status" value="1"/>
</dbReference>
<dbReference type="Pfam" id="PF08448">
    <property type="entry name" value="PAS_4"/>
    <property type="match status" value="2"/>
</dbReference>
<evidence type="ECO:0000256" key="5">
    <source>
        <dbReference type="ARBA" id="ARBA00022777"/>
    </source>
</evidence>
<evidence type="ECO:0000259" key="11">
    <source>
        <dbReference type="PROSITE" id="PS50112"/>
    </source>
</evidence>
<dbReference type="InterPro" id="IPR003594">
    <property type="entry name" value="HATPase_dom"/>
</dbReference>
<feature type="domain" description="Response regulatory" evidence="10">
    <location>
        <begin position="20"/>
        <end position="136"/>
    </location>
</feature>
<feature type="domain" description="PAS" evidence="11">
    <location>
        <begin position="144"/>
        <end position="202"/>
    </location>
</feature>
<dbReference type="SMART" id="SM00091">
    <property type="entry name" value="PAS"/>
    <property type="match status" value="3"/>
</dbReference>
<dbReference type="Pfam" id="PF00989">
    <property type="entry name" value="PAS"/>
    <property type="match status" value="1"/>
</dbReference>
<dbReference type="RefSeq" id="WP_129068875.1">
    <property type="nucleotide sequence ID" value="NZ_RDFA01000003.1"/>
</dbReference>
<keyword evidence="4" id="KW-0808">Transferase</keyword>
<dbReference type="SMART" id="SM00448">
    <property type="entry name" value="REC"/>
    <property type="match status" value="1"/>
</dbReference>
<dbReference type="Pfam" id="PF00072">
    <property type="entry name" value="Response_reg"/>
    <property type="match status" value="1"/>
</dbReference>
<feature type="region of interest" description="Disordered" evidence="8">
    <location>
        <begin position="637"/>
        <end position="666"/>
    </location>
</feature>